<organism evidence="2 3">
    <name type="scientific">Roseibacillus ishigakijimensis</name>
    <dbReference type="NCBI Taxonomy" id="454146"/>
    <lineage>
        <taxon>Bacteria</taxon>
        <taxon>Pseudomonadati</taxon>
        <taxon>Verrucomicrobiota</taxon>
        <taxon>Verrucomicrobiia</taxon>
        <taxon>Verrucomicrobiales</taxon>
        <taxon>Verrucomicrobiaceae</taxon>
        <taxon>Roseibacillus</taxon>
    </lineage>
</organism>
<sequence>MAAVAPLAGVLLWGWSAREIVLLYWWENVLIGFWQLLKMLTVGAWQAREGGCAVWPATLFVMAFFAVHYGGFCGGHGLFVLELTGRGEGGSVLSTFQPNMMLGPLVFVQLFALVLQNAWLALPAASFWSVASLFAMRGLAFVQDFVLTGEFKKVEVQKLMMEPYKNVIALHVAIIFGAGLTMAFEGAWPLLALIVLGKLVMDVGQIRKEGLAQDHEPGESSRS</sequence>
<comment type="caution">
    <text evidence="2">The sequence shown here is derived from an EMBL/GenBank/DDBJ whole genome shotgun (WGS) entry which is preliminary data.</text>
</comment>
<dbReference type="InterPro" id="IPR045466">
    <property type="entry name" value="DUF6498"/>
</dbReference>
<feature type="transmembrane region" description="Helical" evidence="1">
    <location>
        <begin position="168"/>
        <end position="197"/>
    </location>
</feature>
<feature type="transmembrane region" description="Helical" evidence="1">
    <location>
        <begin position="101"/>
        <end position="120"/>
    </location>
</feature>
<dbReference type="Proteomes" id="UP000604083">
    <property type="component" value="Unassembled WGS sequence"/>
</dbReference>
<proteinExistence type="predicted"/>
<dbReference type="Pfam" id="PF20108">
    <property type="entry name" value="DUF6498"/>
    <property type="match status" value="1"/>
</dbReference>
<keyword evidence="1" id="KW-0812">Transmembrane</keyword>
<accession>A0A934VL04</accession>
<keyword evidence="1" id="KW-1133">Transmembrane helix</keyword>
<evidence type="ECO:0000313" key="3">
    <source>
        <dbReference type="Proteomes" id="UP000604083"/>
    </source>
</evidence>
<keyword evidence="1" id="KW-0472">Membrane</keyword>
<evidence type="ECO:0000313" key="2">
    <source>
        <dbReference type="EMBL" id="MBK1832621.1"/>
    </source>
</evidence>
<keyword evidence="3" id="KW-1185">Reference proteome</keyword>
<name>A0A934VL04_9BACT</name>
<evidence type="ECO:0000256" key="1">
    <source>
        <dbReference type="SAM" id="Phobius"/>
    </source>
</evidence>
<feature type="transmembrane region" description="Helical" evidence="1">
    <location>
        <begin position="59"/>
        <end position="81"/>
    </location>
</feature>
<gene>
    <name evidence="2" type="ORF">JIN78_00995</name>
</gene>
<protein>
    <submittedName>
        <fullName evidence="2">Uncharacterized protein</fullName>
    </submittedName>
</protein>
<dbReference type="AlphaFoldDB" id="A0A934VL04"/>
<reference evidence="2" key="1">
    <citation type="submission" date="2021-01" db="EMBL/GenBank/DDBJ databases">
        <title>Modified the classification status of verrucomicrobia.</title>
        <authorList>
            <person name="Feng X."/>
        </authorList>
    </citation>
    <scope>NUCLEOTIDE SEQUENCE</scope>
    <source>
        <strain evidence="2">KCTC 12986</strain>
    </source>
</reference>
<dbReference type="EMBL" id="JAENIO010000002">
    <property type="protein sequence ID" value="MBK1832621.1"/>
    <property type="molecule type" value="Genomic_DNA"/>
</dbReference>
<dbReference type="RefSeq" id="WP_377174485.1">
    <property type="nucleotide sequence ID" value="NZ_JBHUJA010000034.1"/>
</dbReference>